<evidence type="ECO:0000256" key="1">
    <source>
        <dbReference type="SAM" id="MobiDB-lite"/>
    </source>
</evidence>
<protein>
    <submittedName>
        <fullName evidence="2">Uncharacterized protein</fullName>
    </submittedName>
</protein>
<reference evidence="2" key="1">
    <citation type="submission" date="2015-07" db="EMBL/GenBank/DDBJ databases">
        <title>MeaNS - Measles Nucleotide Surveillance Program.</title>
        <authorList>
            <person name="Tran T."/>
            <person name="Druce J."/>
        </authorList>
    </citation>
    <scope>NUCLEOTIDE SEQUENCE</scope>
    <source>
        <strain evidence="2">UCB-OBI-ISO-001</strain>
        <tissue evidence="2">Gonad</tissue>
    </source>
</reference>
<dbReference type="EMBL" id="KQ424511">
    <property type="protein sequence ID" value="KOF70921.1"/>
    <property type="molecule type" value="Genomic_DNA"/>
</dbReference>
<feature type="compositionally biased region" description="Basic and acidic residues" evidence="1">
    <location>
        <begin position="65"/>
        <end position="79"/>
    </location>
</feature>
<name>A0A0L8G1M1_OCTBM</name>
<organism evidence="2">
    <name type="scientific">Octopus bimaculoides</name>
    <name type="common">California two-spotted octopus</name>
    <dbReference type="NCBI Taxonomy" id="37653"/>
    <lineage>
        <taxon>Eukaryota</taxon>
        <taxon>Metazoa</taxon>
        <taxon>Spiralia</taxon>
        <taxon>Lophotrochozoa</taxon>
        <taxon>Mollusca</taxon>
        <taxon>Cephalopoda</taxon>
        <taxon>Coleoidea</taxon>
        <taxon>Octopodiformes</taxon>
        <taxon>Octopoda</taxon>
        <taxon>Incirrata</taxon>
        <taxon>Octopodidae</taxon>
        <taxon>Octopus</taxon>
    </lineage>
</organism>
<accession>A0A0L8G1M1</accession>
<feature type="region of interest" description="Disordered" evidence="1">
    <location>
        <begin position="51"/>
        <end position="79"/>
    </location>
</feature>
<dbReference type="AlphaFoldDB" id="A0A0L8G1M1"/>
<gene>
    <name evidence="2" type="ORF">OCBIM_22002006mg</name>
</gene>
<proteinExistence type="predicted"/>
<evidence type="ECO:0000313" key="2">
    <source>
        <dbReference type="EMBL" id="KOF70921.1"/>
    </source>
</evidence>
<sequence>MDRDKVRRNGGGVKSEKTLTYQKNWRRKEYIQRGEKEMGRDGGVRVYEREKERRLREREKRRRGESKLERKMIKQKSEE</sequence>